<feature type="binding site" evidence="7">
    <location>
        <position position="97"/>
    </location>
    <ligand>
        <name>Zn(2+)</name>
        <dbReference type="ChEBI" id="CHEBI:29105"/>
        <label>1</label>
    </ligand>
</feature>
<dbReference type="PIRSF" id="PIRSF001235">
    <property type="entry name" value="Amidase_carbamoylase"/>
    <property type="match status" value="1"/>
</dbReference>
<organism evidence="10 11">
    <name type="scientific">Lichenicoccus roseus</name>
    <dbReference type="NCBI Taxonomy" id="2683649"/>
    <lineage>
        <taxon>Bacteria</taxon>
        <taxon>Pseudomonadati</taxon>
        <taxon>Pseudomonadota</taxon>
        <taxon>Alphaproteobacteria</taxon>
        <taxon>Acetobacterales</taxon>
        <taxon>Acetobacteraceae</taxon>
        <taxon>Lichenicoccus</taxon>
    </lineage>
</organism>
<evidence type="ECO:0000256" key="7">
    <source>
        <dbReference type="PIRSR" id="PIRSR001235-1"/>
    </source>
</evidence>
<keyword evidence="6" id="KW-0464">Manganese</keyword>
<keyword evidence="5 10" id="KW-0378">Hydrolase</keyword>
<feature type="binding site" evidence="8">
    <location>
        <position position="281"/>
    </location>
    <ligand>
        <name>allantoate</name>
        <dbReference type="ChEBI" id="CHEBI:17536"/>
    </ligand>
</feature>
<comment type="cofactor">
    <cofactor evidence="1">
        <name>Mn(2+)</name>
        <dbReference type="ChEBI" id="CHEBI:29035"/>
    </cofactor>
</comment>
<evidence type="ECO:0000256" key="8">
    <source>
        <dbReference type="PIRSR" id="PIRSR001235-2"/>
    </source>
</evidence>
<reference evidence="10 11" key="1">
    <citation type="submission" date="2019-05" db="EMBL/GenBank/DDBJ databases">
        <authorList>
            <person name="Pankratov T."/>
            <person name="Grouzdev D."/>
        </authorList>
    </citation>
    <scope>NUCLEOTIDE SEQUENCE [LARGE SCALE GENOMIC DNA]</scope>
    <source>
        <strain evidence="10 11">KEBCLARHB70R</strain>
    </source>
</reference>
<evidence type="ECO:0000256" key="4">
    <source>
        <dbReference type="ARBA" id="ARBA00022723"/>
    </source>
</evidence>
<comment type="subunit">
    <text evidence="3">Homodimer.</text>
</comment>
<gene>
    <name evidence="10" type="ORF">FE263_12675</name>
</gene>
<protein>
    <submittedName>
        <fullName evidence="10">Allantoate amidohydrolase</fullName>
    </submittedName>
</protein>
<dbReference type="PROSITE" id="PS00758">
    <property type="entry name" value="ARGE_DAPE_CPG2_1"/>
    <property type="match status" value="1"/>
</dbReference>
<evidence type="ECO:0000313" key="11">
    <source>
        <dbReference type="Proteomes" id="UP000305654"/>
    </source>
</evidence>
<evidence type="ECO:0000256" key="2">
    <source>
        <dbReference type="ARBA" id="ARBA00006153"/>
    </source>
</evidence>
<keyword evidence="11" id="KW-1185">Reference proteome</keyword>
<comment type="cofactor">
    <cofactor evidence="7">
        <name>Zn(2+)</name>
        <dbReference type="ChEBI" id="CHEBI:29105"/>
    </cofactor>
    <text evidence="7">Binds 2 Zn(2+) ions per subunit.</text>
</comment>
<name>A0A5R9JCH0_9PROT</name>
<dbReference type="InterPro" id="IPR011650">
    <property type="entry name" value="Peptidase_M20_dimer"/>
</dbReference>
<evidence type="ECO:0000313" key="10">
    <source>
        <dbReference type="EMBL" id="TLU71988.1"/>
    </source>
</evidence>
<evidence type="ECO:0000256" key="1">
    <source>
        <dbReference type="ARBA" id="ARBA00001936"/>
    </source>
</evidence>
<dbReference type="Pfam" id="PF01546">
    <property type="entry name" value="Peptidase_M20"/>
    <property type="match status" value="1"/>
</dbReference>
<evidence type="ECO:0000256" key="3">
    <source>
        <dbReference type="ARBA" id="ARBA00011738"/>
    </source>
</evidence>
<dbReference type="RefSeq" id="WP_138326395.1">
    <property type="nucleotide sequence ID" value="NZ_VCDI01000004.1"/>
</dbReference>
<feature type="binding site" evidence="7">
    <location>
        <position position="132"/>
    </location>
    <ligand>
        <name>Zn(2+)</name>
        <dbReference type="ChEBI" id="CHEBI:29105"/>
        <label>2</label>
    </ligand>
</feature>
<dbReference type="GO" id="GO:0016813">
    <property type="term" value="F:hydrolase activity, acting on carbon-nitrogen (but not peptide) bonds, in linear amidines"/>
    <property type="evidence" value="ECO:0007669"/>
    <property type="project" value="InterPro"/>
</dbReference>
<dbReference type="AlphaFoldDB" id="A0A5R9JCH0"/>
<dbReference type="GO" id="GO:0046872">
    <property type="term" value="F:metal ion binding"/>
    <property type="evidence" value="ECO:0007669"/>
    <property type="project" value="UniProtKB-KW"/>
</dbReference>
<dbReference type="NCBIfam" id="TIGR01879">
    <property type="entry name" value="hydantase"/>
    <property type="match status" value="1"/>
</dbReference>
<sequence length="419" mass="43735">MQDDSAVGRQEAAGLMDRLDLLAGCTDGNGELTRLYLSSAHRAAIDTVAGWMRHAGLVTRIDGAATLIGRLDGTEAGARTLLIGSHLDTVRDAGRYDGSFGILAGLATLERLQARGIRLPFAVELLAFGDEEGVRFPVTLTGSRACAGTLDIEARLASQDADGATLRDALSRFGCDPATLAHAAFDRADIIAYLEPHIEQGPVLERDGLALGIVTAINAASRFVVTVQGEAGHAGTVPMDGRRDALATAAEMIVATRGAGMAWPDVTATVGRIQAWPGAANVIAGRVEFSLDLRAPTDALRDKACAALFHEWDAITAEHGVTHRVEPGFSASAAACDELWQARLERAAVACGVEPGRLPSGAGHDAMAMAALCPIAMLFVRCRGGISHNPAESIAAPDAELAVDVLVRLLEDLAADGVR</sequence>
<dbReference type="InterPro" id="IPR036264">
    <property type="entry name" value="Bact_exopeptidase_dim_dom"/>
</dbReference>
<feature type="binding site" evidence="7">
    <location>
        <position position="86"/>
    </location>
    <ligand>
        <name>Zn(2+)</name>
        <dbReference type="ChEBI" id="CHEBI:29105"/>
        <label>1</label>
    </ligand>
</feature>
<comment type="caution">
    <text evidence="10">The sequence shown here is derived from an EMBL/GenBank/DDBJ whole genome shotgun (WGS) entry which is preliminary data.</text>
</comment>
<dbReference type="Proteomes" id="UP000305654">
    <property type="component" value="Unassembled WGS sequence"/>
</dbReference>
<feature type="binding site" evidence="7">
    <location>
        <position position="388"/>
    </location>
    <ligand>
        <name>Zn(2+)</name>
        <dbReference type="ChEBI" id="CHEBI:29105"/>
        <label>2</label>
    </ligand>
</feature>
<dbReference type="Gene3D" id="3.40.630.10">
    <property type="entry name" value="Zn peptidases"/>
    <property type="match status" value="1"/>
</dbReference>
<dbReference type="Gene3D" id="3.30.70.360">
    <property type="match status" value="1"/>
</dbReference>
<dbReference type="Pfam" id="PF07687">
    <property type="entry name" value="M20_dimer"/>
    <property type="match status" value="1"/>
</dbReference>
<keyword evidence="4 7" id="KW-0479">Metal-binding</keyword>
<dbReference type="InterPro" id="IPR010158">
    <property type="entry name" value="Amidase_Cbmase"/>
</dbReference>
<dbReference type="SUPFAM" id="SSF55031">
    <property type="entry name" value="Bacterial exopeptidase dimerisation domain"/>
    <property type="match status" value="1"/>
</dbReference>
<feature type="binding site" evidence="7">
    <location>
        <position position="97"/>
    </location>
    <ligand>
        <name>Zn(2+)</name>
        <dbReference type="ChEBI" id="CHEBI:29105"/>
        <label>2</label>
    </ligand>
</feature>
<dbReference type="PANTHER" id="PTHR32494:SF19">
    <property type="entry name" value="ALLANTOATE DEIMINASE-RELATED"/>
    <property type="match status" value="1"/>
</dbReference>
<dbReference type="OrthoDB" id="9808195at2"/>
<keyword evidence="7" id="KW-0862">Zinc</keyword>
<comment type="similarity">
    <text evidence="2">Belongs to the peptidase M20 family.</text>
</comment>
<proteinExistence type="inferred from homology"/>
<evidence type="ECO:0000259" key="9">
    <source>
        <dbReference type="Pfam" id="PF07687"/>
    </source>
</evidence>
<dbReference type="SUPFAM" id="SSF53187">
    <property type="entry name" value="Zn-dependent exopeptidases"/>
    <property type="match status" value="1"/>
</dbReference>
<dbReference type="PANTHER" id="PTHR32494">
    <property type="entry name" value="ALLANTOATE DEIMINASE-RELATED"/>
    <property type="match status" value="1"/>
</dbReference>
<feature type="binding site" evidence="8">
    <location>
        <position position="222"/>
    </location>
    <ligand>
        <name>allantoate</name>
        <dbReference type="ChEBI" id="CHEBI:17536"/>
    </ligand>
</feature>
<dbReference type="InterPro" id="IPR001261">
    <property type="entry name" value="ArgE/DapE_CS"/>
</dbReference>
<feature type="domain" description="Peptidase M20 dimerisation" evidence="9">
    <location>
        <begin position="221"/>
        <end position="306"/>
    </location>
</feature>
<dbReference type="InterPro" id="IPR002933">
    <property type="entry name" value="Peptidase_M20"/>
</dbReference>
<dbReference type="NCBIfam" id="NF006775">
    <property type="entry name" value="PRK09290.2-5"/>
    <property type="match status" value="1"/>
</dbReference>
<feature type="binding site" evidence="8">
    <location>
        <position position="294"/>
    </location>
    <ligand>
        <name>allantoate</name>
        <dbReference type="ChEBI" id="CHEBI:17536"/>
    </ligand>
</feature>
<feature type="binding site" evidence="7">
    <location>
        <position position="197"/>
    </location>
    <ligand>
        <name>Zn(2+)</name>
        <dbReference type="ChEBI" id="CHEBI:29105"/>
        <label>1</label>
    </ligand>
</feature>
<evidence type="ECO:0000256" key="6">
    <source>
        <dbReference type="ARBA" id="ARBA00023211"/>
    </source>
</evidence>
<dbReference type="EMBL" id="VCDI01000004">
    <property type="protein sequence ID" value="TLU71988.1"/>
    <property type="molecule type" value="Genomic_DNA"/>
</dbReference>
<accession>A0A5R9JCH0</accession>
<dbReference type="CDD" id="cd03884">
    <property type="entry name" value="M20_bAS"/>
    <property type="match status" value="1"/>
</dbReference>
<evidence type="ECO:0000256" key="5">
    <source>
        <dbReference type="ARBA" id="ARBA00022801"/>
    </source>
</evidence>